<organism evidence="1">
    <name type="scientific">marine metagenome</name>
    <dbReference type="NCBI Taxonomy" id="408172"/>
    <lineage>
        <taxon>unclassified sequences</taxon>
        <taxon>metagenomes</taxon>
        <taxon>ecological metagenomes</taxon>
    </lineage>
</organism>
<gene>
    <name evidence="1" type="ORF">METZ01_LOCUS375083</name>
</gene>
<sequence length="27" mass="3033">MMDTILHTPFGLEKLRIPQGIPVKILA</sequence>
<reference evidence="1" key="1">
    <citation type="submission" date="2018-05" db="EMBL/GenBank/DDBJ databases">
        <authorList>
            <person name="Lanie J.A."/>
            <person name="Ng W.-L."/>
            <person name="Kazmierczak K.M."/>
            <person name="Andrzejewski T.M."/>
            <person name="Davidsen T.M."/>
            <person name="Wayne K.J."/>
            <person name="Tettelin H."/>
            <person name="Glass J.I."/>
            <person name="Rusch D."/>
            <person name="Podicherti R."/>
            <person name="Tsui H.-C.T."/>
            <person name="Winkler M.E."/>
        </authorList>
    </citation>
    <scope>NUCLEOTIDE SEQUENCE</scope>
</reference>
<dbReference type="AlphaFoldDB" id="A0A382TJE3"/>
<name>A0A382TJE3_9ZZZZ</name>
<dbReference type="EMBL" id="UINC01137097">
    <property type="protein sequence ID" value="SVD22229.1"/>
    <property type="molecule type" value="Genomic_DNA"/>
</dbReference>
<protein>
    <submittedName>
        <fullName evidence="1">Uncharacterized protein</fullName>
    </submittedName>
</protein>
<proteinExistence type="predicted"/>
<accession>A0A382TJE3</accession>
<evidence type="ECO:0000313" key="1">
    <source>
        <dbReference type="EMBL" id="SVD22229.1"/>
    </source>
</evidence>